<dbReference type="EMBL" id="QKYT01000076">
    <property type="protein sequence ID" value="RIA94632.1"/>
    <property type="molecule type" value="Genomic_DNA"/>
</dbReference>
<reference evidence="2 3" key="1">
    <citation type="submission" date="2018-06" db="EMBL/GenBank/DDBJ databases">
        <title>Comparative genomics reveals the genomic features of Rhizophagus irregularis, R. cerebriforme, R. diaphanum and Gigaspora rosea, and their symbiotic lifestyle signature.</title>
        <authorList>
            <person name="Morin E."/>
            <person name="San Clemente H."/>
            <person name="Chen E.C.H."/>
            <person name="De La Providencia I."/>
            <person name="Hainaut M."/>
            <person name="Kuo A."/>
            <person name="Kohler A."/>
            <person name="Murat C."/>
            <person name="Tang N."/>
            <person name="Roy S."/>
            <person name="Loubradou J."/>
            <person name="Henrissat B."/>
            <person name="Grigoriev I.V."/>
            <person name="Corradi N."/>
            <person name="Roux C."/>
            <person name="Martin F.M."/>
        </authorList>
    </citation>
    <scope>NUCLEOTIDE SEQUENCE [LARGE SCALE GENOMIC DNA]</scope>
    <source>
        <strain evidence="2 3">DAOM 227022</strain>
    </source>
</reference>
<sequence>MFKAIFNHYSRRLILKSSSFSKSQFRRNITSENKLLEFPQWKNKVDFTQKELILHDIDKRRKDIIEHRITQAENKLLFIVIGATLTIISTVLGSNMAHLRNNEIDKKISYALEKYKTGEKVDVRTSLEKNEANEKK</sequence>
<keyword evidence="1" id="KW-0812">Transmembrane</keyword>
<gene>
    <name evidence="2" type="ORF">C1645_734619</name>
</gene>
<evidence type="ECO:0000313" key="3">
    <source>
        <dbReference type="Proteomes" id="UP000265703"/>
    </source>
</evidence>
<dbReference type="AlphaFoldDB" id="A0A397T9T7"/>
<protein>
    <submittedName>
        <fullName evidence="2">Uncharacterized protein</fullName>
    </submittedName>
</protein>
<keyword evidence="3" id="KW-1185">Reference proteome</keyword>
<feature type="transmembrane region" description="Helical" evidence="1">
    <location>
        <begin position="76"/>
        <end position="97"/>
    </location>
</feature>
<evidence type="ECO:0000313" key="2">
    <source>
        <dbReference type="EMBL" id="RIA94632.1"/>
    </source>
</evidence>
<dbReference type="OrthoDB" id="2353870at2759"/>
<organism evidence="2 3">
    <name type="scientific">Glomus cerebriforme</name>
    <dbReference type="NCBI Taxonomy" id="658196"/>
    <lineage>
        <taxon>Eukaryota</taxon>
        <taxon>Fungi</taxon>
        <taxon>Fungi incertae sedis</taxon>
        <taxon>Mucoromycota</taxon>
        <taxon>Glomeromycotina</taxon>
        <taxon>Glomeromycetes</taxon>
        <taxon>Glomerales</taxon>
        <taxon>Glomeraceae</taxon>
        <taxon>Glomus</taxon>
    </lineage>
</organism>
<comment type="caution">
    <text evidence="2">The sequence shown here is derived from an EMBL/GenBank/DDBJ whole genome shotgun (WGS) entry which is preliminary data.</text>
</comment>
<evidence type="ECO:0000256" key="1">
    <source>
        <dbReference type="SAM" id="Phobius"/>
    </source>
</evidence>
<accession>A0A397T9T7</accession>
<proteinExistence type="predicted"/>
<keyword evidence="1" id="KW-0472">Membrane</keyword>
<dbReference type="Proteomes" id="UP000265703">
    <property type="component" value="Unassembled WGS sequence"/>
</dbReference>
<keyword evidence="1" id="KW-1133">Transmembrane helix</keyword>
<name>A0A397T9T7_9GLOM</name>